<proteinExistence type="predicted"/>
<dbReference type="Gene3D" id="3.30.565.60">
    <property type="match status" value="1"/>
</dbReference>
<organism evidence="1 2">
    <name type="scientific">Thomasclavelia spiroformis</name>
    <dbReference type="NCBI Taxonomy" id="29348"/>
    <lineage>
        <taxon>Bacteria</taxon>
        <taxon>Bacillati</taxon>
        <taxon>Bacillota</taxon>
        <taxon>Erysipelotrichia</taxon>
        <taxon>Erysipelotrichales</taxon>
        <taxon>Coprobacillaceae</taxon>
        <taxon>Thomasclavelia</taxon>
    </lineage>
</organism>
<sequence>MIFTNLAFWISDQYNIDTKMAVYQGMDRDIFRSKKEYDGSIIIQIDKVLEYFDLCNEVRVIIDGSPMRQEILSYNKRAARECILNCYCHRDYSRKSNIKIEFFNDRCEILSPGGFYDGLTLEDALNGLQSFRNEKLVKLLFKLGYIENYASGLTRVFNEYKRVNLVPKIRTSLTFFKITLPNINFKAFNHQDKVNGGVNGEVNGGVNGEVNNRLDNWISDIVIKLTEPRDADIIQAIGNNPGIKMKELVNILTLKYPKINSNIISKRIKIHNHLIEFKGAPKTGGYYLKKQDQLDKQ</sequence>
<comment type="caution">
    <text evidence="1">The sequence shown here is derived from an EMBL/GenBank/DDBJ whole genome shotgun (WGS) entry which is preliminary data.</text>
</comment>
<protein>
    <submittedName>
        <fullName evidence="1">Uncharacterized protein</fullName>
    </submittedName>
</protein>
<dbReference type="EMBL" id="NFLB01000002">
    <property type="protein sequence ID" value="OUQ06150.1"/>
    <property type="molecule type" value="Genomic_DNA"/>
</dbReference>
<dbReference type="InterPro" id="IPR038475">
    <property type="entry name" value="RecG_C_sf"/>
</dbReference>
<dbReference type="PANTHER" id="PTHR30595:SF6">
    <property type="entry name" value="SCHLAFEN ALBA-2 DOMAIN-CONTAINING PROTEIN"/>
    <property type="match status" value="1"/>
</dbReference>
<name>A0A1Y4QM34_9FIRM</name>
<evidence type="ECO:0000313" key="1">
    <source>
        <dbReference type="EMBL" id="OUQ06150.1"/>
    </source>
</evidence>
<evidence type="ECO:0000313" key="2">
    <source>
        <dbReference type="Proteomes" id="UP000196258"/>
    </source>
</evidence>
<dbReference type="AlphaFoldDB" id="A0A1Y4QM34"/>
<reference evidence="2" key="1">
    <citation type="submission" date="2017-04" db="EMBL/GenBank/DDBJ databases">
        <title>Function of individual gut microbiota members based on whole genome sequencing of pure cultures obtained from chicken caecum.</title>
        <authorList>
            <person name="Medvecky M."/>
            <person name="Cejkova D."/>
            <person name="Polansky O."/>
            <person name="Karasova D."/>
            <person name="Kubasova T."/>
            <person name="Cizek A."/>
            <person name="Rychlik I."/>
        </authorList>
    </citation>
    <scope>NUCLEOTIDE SEQUENCE [LARGE SCALE GENOMIC DNA]</scope>
    <source>
        <strain evidence="2">An149</strain>
    </source>
</reference>
<dbReference type="Proteomes" id="UP000196258">
    <property type="component" value="Unassembled WGS sequence"/>
</dbReference>
<dbReference type="Pfam" id="PF13749">
    <property type="entry name" value="HATPase_c_4"/>
    <property type="match status" value="1"/>
</dbReference>
<dbReference type="PANTHER" id="PTHR30595">
    <property type="entry name" value="GLPR-RELATED TRANSCRIPTIONAL REPRESSOR"/>
    <property type="match status" value="1"/>
</dbReference>
<accession>A0A1Y4QM34</accession>
<gene>
    <name evidence="1" type="ORF">B5E91_02400</name>
</gene>